<dbReference type="AlphaFoldDB" id="A0A507ZKF6"/>
<reference evidence="4 5" key="1">
    <citation type="submission" date="2019-06" db="EMBL/GenBank/DDBJ databases">
        <title>Flavibacter putida gen. nov., sp. nov., a novel marine bacterium of the family Flavobacteriaceae isolated from coastal seawater.</title>
        <authorList>
            <person name="Feng X."/>
        </authorList>
    </citation>
    <scope>NUCLEOTIDE SEQUENCE [LARGE SCALE GENOMIC DNA]</scope>
    <source>
        <strain evidence="4 5">PLHSN227</strain>
    </source>
</reference>
<keyword evidence="5" id="KW-1185">Reference proteome</keyword>
<evidence type="ECO:0000313" key="5">
    <source>
        <dbReference type="Proteomes" id="UP000317169"/>
    </source>
</evidence>
<feature type="repeat" description="TPR" evidence="1">
    <location>
        <begin position="169"/>
        <end position="202"/>
    </location>
</feature>
<dbReference type="InterPro" id="IPR019734">
    <property type="entry name" value="TPR_rpt"/>
</dbReference>
<proteinExistence type="predicted"/>
<accession>A0A507ZKF6</accession>
<dbReference type="Proteomes" id="UP000317169">
    <property type="component" value="Unassembled WGS sequence"/>
</dbReference>
<organism evidence="4 5">
    <name type="scientific">Haloflavibacter putidus</name>
    <dbReference type="NCBI Taxonomy" id="2576776"/>
    <lineage>
        <taxon>Bacteria</taxon>
        <taxon>Pseudomonadati</taxon>
        <taxon>Bacteroidota</taxon>
        <taxon>Flavobacteriia</taxon>
        <taxon>Flavobacteriales</taxon>
        <taxon>Flavobacteriaceae</taxon>
        <taxon>Haloflavibacter</taxon>
    </lineage>
</organism>
<protein>
    <submittedName>
        <fullName evidence="4">Tetratricopeptide repeat protein</fullName>
    </submittedName>
</protein>
<evidence type="ECO:0000256" key="3">
    <source>
        <dbReference type="SAM" id="Phobius"/>
    </source>
</evidence>
<dbReference type="Gene3D" id="1.25.40.10">
    <property type="entry name" value="Tetratricopeptide repeat domain"/>
    <property type="match status" value="1"/>
</dbReference>
<keyword evidence="3" id="KW-0812">Transmembrane</keyword>
<dbReference type="SMART" id="SM00028">
    <property type="entry name" value="TPR"/>
    <property type="match status" value="2"/>
</dbReference>
<name>A0A507ZKF6_9FLAO</name>
<dbReference type="OrthoDB" id="9808622at2"/>
<keyword evidence="1" id="KW-0802">TPR repeat</keyword>
<dbReference type="EMBL" id="VIAR01000012">
    <property type="protein sequence ID" value="TQD35425.1"/>
    <property type="molecule type" value="Genomic_DNA"/>
</dbReference>
<evidence type="ECO:0000256" key="1">
    <source>
        <dbReference type="PROSITE-ProRule" id="PRU00339"/>
    </source>
</evidence>
<dbReference type="RefSeq" id="WP_141422399.1">
    <property type="nucleotide sequence ID" value="NZ_VIAR01000012.1"/>
</dbReference>
<dbReference type="PROSITE" id="PS50005">
    <property type="entry name" value="TPR"/>
    <property type="match status" value="1"/>
</dbReference>
<feature type="compositionally biased region" description="Basic residues" evidence="2">
    <location>
        <begin position="1"/>
        <end position="13"/>
    </location>
</feature>
<dbReference type="SUPFAM" id="SSF48452">
    <property type="entry name" value="TPR-like"/>
    <property type="match status" value="1"/>
</dbReference>
<keyword evidence="3" id="KW-1133">Transmembrane helix</keyword>
<gene>
    <name evidence="4" type="ORF">FKR84_11180</name>
</gene>
<evidence type="ECO:0000256" key="2">
    <source>
        <dbReference type="SAM" id="MobiDB-lite"/>
    </source>
</evidence>
<evidence type="ECO:0000313" key="4">
    <source>
        <dbReference type="EMBL" id="TQD35425.1"/>
    </source>
</evidence>
<dbReference type="InterPro" id="IPR011990">
    <property type="entry name" value="TPR-like_helical_dom_sf"/>
</dbReference>
<feature type="transmembrane region" description="Helical" evidence="3">
    <location>
        <begin position="52"/>
        <end position="69"/>
    </location>
</feature>
<dbReference type="Pfam" id="PF13174">
    <property type="entry name" value="TPR_6"/>
    <property type="match status" value="1"/>
</dbReference>
<feature type="region of interest" description="Disordered" evidence="2">
    <location>
        <begin position="1"/>
        <end position="29"/>
    </location>
</feature>
<dbReference type="Pfam" id="PF13432">
    <property type="entry name" value="TPR_16"/>
    <property type="match status" value="1"/>
</dbReference>
<comment type="caution">
    <text evidence="4">The sequence shown here is derived from an EMBL/GenBank/DDBJ whole genome shotgun (WGS) entry which is preliminary data.</text>
</comment>
<keyword evidence="3" id="KW-0472">Membrane</keyword>
<sequence>MATYKKRGYKPKNKKEQETATEEQSTTAEVFNNLDEGAGKTEEWVARNQKPIFGIIAVVVIAVLAYIGYTKFVVQPQEEEAANEMAQSQIYFESAIQAEGAQQDSLYNLAVAGGAGKFGFEDISNEYSGTNAGNLAHYYAGMAYLNMGEYKKAINHLEQFSSEDEVLAPLAKGAMGDAFVQNGQPEEALEYYEQAAKMRDNEFITPKFLLKAGTTALEIGKPEVAREHLRKLEEDYANTPEAEKAKIFIGSAEAK</sequence>